<name>A0A8S5TWR5_9CAUD</name>
<evidence type="ECO:0000256" key="1">
    <source>
        <dbReference type="ARBA" id="ARBA00022950"/>
    </source>
</evidence>
<dbReference type="Pfam" id="PF04860">
    <property type="entry name" value="Phage_portal"/>
    <property type="match status" value="1"/>
</dbReference>
<keyword evidence="1" id="KW-0118">Viral capsid assembly</keyword>
<reference evidence="4" key="1">
    <citation type="journal article" date="2021" name="Proc. Natl. Acad. Sci. U.S.A.">
        <title>A Catalog of Tens of Thousands of Viruses from Human Metagenomes Reveals Hidden Associations with Chronic Diseases.</title>
        <authorList>
            <person name="Tisza M.J."/>
            <person name="Buck C.B."/>
        </authorList>
    </citation>
    <scope>NUCLEOTIDE SEQUENCE</scope>
    <source>
        <strain evidence="4">CtXho31</strain>
    </source>
</reference>
<dbReference type="EMBL" id="BK015950">
    <property type="protein sequence ID" value="DAF86646.1"/>
    <property type="molecule type" value="Genomic_DNA"/>
</dbReference>
<keyword evidence="3" id="KW-0231">Viral genome packaging</keyword>
<proteinExistence type="predicted"/>
<accession>A0A8S5TWR5</accession>
<keyword evidence="2" id="KW-1162">Viral penetration into host cytoplasm</keyword>
<dbReference type="InterPro" id="IPR006944">
    <property type="entry name" value="Phage/GTA_portal"/>
</dbReference>
<organism evidence="4">
    <name type="scientific">Myoviridae sp. ctXho31</name>
    <dbReference type="NCBI Taxonomy" id="2825122"/>
    <lineage>
        <taxon>Viruses</taxon>
        <taxon>Duplodnaviria</taxon>
        <taxon>Heunggongvirae</taxon>
        <taxon>Uroviricota</taxon>
        <taxon>Caudoviricetes</taxon>
    </lineage>
</organism>
<keyword evidence="1" id="KW-1188">Viral release from host cell</keyword>
<sequence length="399" mass="45411">MSKEKRSLFDLFFGKSNQKQKVTQTRLELLNNYNAEFTTLGNNTYDSKVARQCIDRIATHCAKLIPKHIQDSISNCIKGDINFLLQNMPNPIMTKFDFIYKVISMLYTDSNAFVYIAKNKEGMITGFYPVLASNYNLLQDGQNNIYLEFKFINGKKYILPYLELIHLRLFYNRHDIFGTNNKVLKTDIDTAHTASEGIKNAIKTSNNLKGILKYEKAMLKDKDLKSSKETFVKDFLNLENESGIAAIDAKADFQEVNLKPITLDKEQLKQVNYNIFDYFGISEEIVKNKFNSEEWNAFFEGVIEPRAIQMSDAFTNKTFSKQAIKDGHRIIFTANRLQYASLDSKVNLLKVAGAYGLLTKDDGREILDMSPLGGEEGGKILQSLNNIDSSIANNYQGGD</sequence>
<keyword evidence="2" id="KW-1171">Viral genome ejection through host cell envelope</keyword>
<evidence type="ECO:0000256" key="2">
    <source>
        <dbReference type="ARBA" id="ARBA00023009"/>
    </source>
</evidence>
<keyword evidence="2" id="KW-1160">Virus entry into host cell</keyword>
<protein>
    <submittedName>
        <fullName evidence="4">Portal protein</fullName>
    </submittedName>
</protein>
<evidence type="ECO:0000256" key="3">
    <source>
        <dbReference type="ARBA" id="ARBA00023219"/>
    </source>
</evidence>
<evidence type="ECO:0000313" key="4">
    <source>
        <dbReference type="EMBL" id="DAF86646.1"/>
    </source>
</evidence>